<dbReference type="OrthoDB" id="74360at2759"/>
<dbReference type="GO" id="GO:0004497">
    <property type="term" value="F:monooxygenase activity"/>
    <property type="evidence" value="ECO:0007669"/>
    <property type="project" value="TreeGrafter"/>
</dbReference>
<dbReference type="AlphaFoldDB" id="A0A165FDC2"/>
<evidence type="ECO:0000256" key="1">
    <source>
        <dbReference type="ARBA" id="ARBA00023002"/>
    </source>
</evidence>
<evidence type="ECO:0000256" key="2">
    <source>
        <dbReference type="SAM" id="MobiDB-lite"/>
    </source>
</evidence>
<name>A0A165FDC2_9BASI</name>
<keyword evidence="4" id="KW-1185">Reference proteome</keyword>
<gene>
    <name evidence="3" type="ORF">CALCODRAFT_497232</name>
</gene>
<organism evidence="3 4">
    <name type="scientific">Calocera cornea HHB12733</name>
    <dbReference type="NCBI Taxonomy" id="1353952"/>
    <lineage>
        <taxon>Eukaryota</taxon>
        <taxon>Fungi</taxon>
        <taxon>Dikarya</taxon>
        <taxon>Basidiomycota</taxon>
        <taxon>Agaricomycotina</taxon>
        <taxon>Dacrymycetes</taxon>
        <taxon>Dacrymycetales</taxon>
        <taxon>Dacrymycetaceae</taxon>
        <taxon>Calocera</taxon>
    </lineage>
</organism>
<dbReference type="InterPro" id="IPR050982">
    <property type="entry name" value="Auxin_biosynth/cation_transpt"/>
</dbReference>
<accession>A0A165FDC2</accession>
<dbReference type="STRING" id="1353952.A0A165FDC2"/>
<sequence length="479" mass="53109">MRLKPDASGELKIYSLLLGLHELDKHLPPTGLRRPLGTQHHSETNRTNWLDGRQRKREFLDEEPTVVVVGAGQGGLMVAARLGMGGVSCLLVEKHQRVGDSWRKRYKSLVLHDPVYADHFPYLPYPANWPIFTPKDKLANWFELYVEAMELNVWTGCTVLPGTTYDRQTGAWSVPVRRADGTERVLHPKHVVQATGASGEPNVPRFRNMNAFDGTLVHSSGHEGGEKWKGKNVVIVGCCNSGHDIAQDLYENGAHVTMVQRSETLVLTSSPGLNTLLEGMYDENGPFVEDADYIHISTPILLLEKMHQAVAPLLLKDDKPIHDGLAKAGFKVDKNTSGLFIKYYRRGGGYYIDVGCSSLIAEGKIKVKQGVEVDEFVKEGVKFKDGVVLPADLVVLATGYDTMNTTCEKIFGSEIAGQTSEVWGVDTEGEIKGIWRSTGHPCFWCMGGNFQLARSYSRFLTLQIMAIEDGLMPREGVLE</sequence>
<dbReference type="EMBL" id="KV423975">
    <property type="protein sequence ID" value="KZT56583.1"/>
    <property type="molecule type" value="Genomic_DNA"/>
</dbReference>
<evidence type="ECO:0000313" key="3">
    <source>
        <dbReference type="EMBL" id="KZT56583.1"/>
    </source>
</evidence>
<dbReference type="InterPro" id="IPR036188">
    <property type="entry name" value="FAD/NAD-bd_sf"/>
</dbReference>
<dbReference type="PRINTS" id="PR00411">
    <property type="entry name" value="PNDRDTASEI"/>
</dbReference>
<dbReference type="Pfam" id="PF13738">
    <property type="entry name" value="Pyr_redox_3"/>
    <property type="match status" value="1"/>
</dbReference>
<dbReference type="Gene3D" id="3.50.50.60">
    <property type="entry name" value="FAD/NAD(P)-binding domain"/>
    <property type="match status" value="2"/>
</dbReference>
<proteinExistence type="predicted"/>
<dbReference type="InParanoid" id="A0A165FDC2"/>
<dbReference type="PANTHER" id="PTHR43539:SF68">
    <property type="entry name" value="FLAVIN-BINDING MONOOXYGENASE-LIKE PROTEIN (AFU_ORTHOLOGUE AFUA_4G09220)"/>
    <property type="match status" value="1"/>
</dbReference>
<dbReference type="SUPFAM" id="SSF51905">
    <property type="entry name" value="FAD/NAD(P)-binding domain"/>
    <property type="match status" value="1"/>
</dbReference>
<dbReference type="Proteomes" id="UP000076842">
    <property type="component" value="Unassembled WGS sequence"/>
</dbReference>
<evidence type="ECO:0000313" key="4">
    <source>
        <dbReference type="Proteomes" id="UP000076842"/>
    </source>
</evidence>
<dbReference type="GO" id="GO:0050660">
    <property type="term" value="F:flavin adenine dinucleotide binding"/>
    <property type="evidence" value="ECO:0007669"/>
    <property type="project" value="TreeGrafter"/>
</dbReference>
<reference evidence="3 4" key="1">
    <citation type="journal article" date="2016" name="Mol. Biol. Evol.">
        <title>Comparative Genomics of Early-Diverging Mushroom-Forming Fungi Provides Insights into the Origins of Lignocellulose Decay Capabilities.</title>
        <authorList>
            <person name="Nagy L.G."/>
            <person name="Riley R."/>
            <person name="Tritt A."/>
            <person name="Adam C."/>
            <person name="Daum C."/>
            <person name="Floudas D."/>
            <person name="Sun H."/>
            <person name="Yadav J.S."/>
            <person name="Pangilinan J."/>
            <person name="Larsson K.H."/>
            <person name="Matsuura K."/>
            <person name="Barry K."/>
            <person name="Labutti K."/>
            <person name="Kuo R."/>
            <person name="Ohm R.A."/>
            <person name="Bhattacharya S.S."/>
            <person name="Shirouzu T."/>
            <person name="Yoshinaga Y."/>
            <person name="Martin F.M."/>
            <person name="Grigoriev I.V."/>
            <person name="Hibbett D.S."/>
        </authorList>
    </citation>
    <scope>NUCLEOTIDE SEQUENCE [LARGE SCALE GENOMIC DNA]</scope>
    <source>
        <strain evidence="3 4">HHB12733</strain>
    </source>
</reference>
<feature type="region of interest" description="Disordered" evidence="2">
    <location>
        <begin position="29"/>
        <end position="48"/>
    </location>
</feature>
<dbReference type="PANTHER" id="PTHR43539">
    <property type="entry name" value="FLAVIN-BINDING MONOOXYGENASE-LIKE PROTEIN (AFU_ORTHOLOGUE AFUA_4G09220)"/>
    <property type="match status" value="1"/>
</dbReference>
<keyword evidence="1" id="KW-0560">Oxidoreductase</keyword>
<protein>
    <submittedName>
        <fullName evidence="3">FAD/NAD(P)-binding domain-containing protein</fullName>
    </submittedName>
</protein>